<feature type="region of interest" description="Disordered" evidence="1">
    <location>
        <begin position="214"/>
        <end position="237"/>
    </location>
</feature>
<proteinExistence type="predicted"/>
<name>A0A540VBR4_9CHLR</name>
<dbReference type="SUPFAM" id="SSF53756">
    <property type="entry name" value="UDP-Glycosyltransferase/glycogen phosphorylase"/>
    <property type="match status" value="1"/>
</dbReference>
<feature type="domain" description="Erythromycin biosynthesis protein CIII-like C-terminal" evidence="2">
    <location>
        <begin position="291"/>
        <end position="393"/>
    </location>
</feature>
<dbReference type="InParanoid" id="A0A540VBR4"/>
<evidence type="ECO:0000313" key="4">
    <source>
        <dbReference type="Proteomes" id="UP000317371"/>
    </source>
</evidence>
<evidence type="ECO:0000259" key="2">
    <source>
        <dbReference type="Pfam" id="PF06722"/>
    </source>
</evidence>
<dbReference type="Gene3D" id="3.40.50.2000">
    <property type="entry name" value="Glycogen Phosphorylase B"/>
    <property type="match status" value="2"/>
</dbReference>
<dbReference type="GO" id="GO:0008194">
    <property type="term" value="F:UDP-glycosyltransferase activity"/>
    <property type="evidence" value="ECO:0007669"/>
    <property type="project" value="InterPro"/>
</dbReference>
<dbReference type="OrthoDB" id="158327at2"/>
<reference evidence="3 4" key="1">
    <citation type="submission" date="2019-06" db="EMBL/GenBank/DDBJ databases">
        <title>Genome sequence of Litorilinea aerophila BAA-2444.</title>
        <authorList>
            <person name="Maclea K.S."/>
            <person name="Maurais E.G."/>
            <person name="Iannazzi L.C."/>
        </authorList>
    </citation>
    <scope>NUCLEOTIDE SEQUENCE [LARGE SCALE GENOMIC DNA]</scope>
    <source>
        <strain evidence="3 4">ATCC BAA-2444</strain>
    </source>
</reference>
<dbReference type="EMBL" id="VIGC01000027">
    <property type="protein sequence ID" value="TQE94162.1"/>
    <property type="molecule type" value="Genomic_DNA"/>
</dbReference>
<dbReference type="PANTHER" id="PTHR48050">
    <property type="entry name" value="STEROL 3-BETA-GLUCOSYLTRANSFERASE"/>
    <property type="match status" value="1"/>
</dbReference>
<dbReference type="GO" id="GO:0016758">
    <property type="term" value="F:hexosyltransferase activity"/>
    <property type="evidence" value="ECO:0007669"/>
    <property type="project" value="UniProtKB-ARBA"/>
</dbReference>
<dbReference type="AlphaFoldDB" id="A0A540VBR4"/>
<dbReference type="Proteomes" id="UP000317371">
    <property type="component" value="Unassembled WGS sequence"/>
</dbReference>
<dbReference type="PANTHER" id="PTHR48050:SF13">
    <property type="entry name" value="STEROL 3-BETA-GLUCOSYLTRANSFERASE UGT80A2"/>
    <property type="match status" value="1"/>
</dbReference>
<dbReference type="Pfam" id="PF06722">
    <property type="entry name" value="EryCIII-like_C"/>
    <property type="match status" value="1"/>
</dbReference>
<keyword evidence="4" id="KW-1185">Reference proteome</keyword>
<evidence type="ECO:0000256" key="1">
    <source>
        <dbReference type="SAM" id="MobiDB-lite"/>
    </source>
</evidence>
<feature type="compositionally biased region" description="Pro residues" evidence="1">
    <location>
        <begin position="225"/>
        <end position="234"/>
    </location>
</feature>
<dbReference type="FunCoup" id="A0A540VBR4">
    <property type="interactions" value="41"/>
</dbReference>
<protein>
    <submittedName>
        <fullName evidence="3">Glycosyltransferase family 1 protein</fullName>
    </submittedName>
</protein>
<comment type="caution">
    <text evidence="3">The sequence shown here is derived from an EMBL/GenBank/DDBJ whole genome shotgun (WGS) entry which is preliminary data.</text>
</comment>
<dbReference type="CDD" id="cd03784">
    <property type="entry name" value="GT1_Gtf-like"/>
    <property type="match status" value="1"/>
</dbReference>
<dbReference type="GO" id="GO:0017000">
    <property type="term" value="P:antibiotic biosynthetic process"/>
    <property type="evidence" value="ECO:0007669"/>
    <property type="project" value="UniProtKB-ARBA"/>
</dbReference>
<dbReference type="RefSeq" id="WP_141611590.1">
    <property type="nucleotide sequence ID" value="NZ_VIGC02000027.1"/>
</dbReference>
<keyword evidence="3" id="KW-0808">Transferase</keyword>
<dbReference type="InterPro" id="IPR050426">
    <property type="entry name" value="Glycosyltransferase_28"/>
</dbReference>
<evidence type="ECO:0000313" key="3">
    <source>
        <dbReference type="EMBL" id="TQE94162.1"/>
    </source>
</evidence>
<organism evidence="3 4">
    <name type="scientific">Litorilinea aerophila</name>
    <dbReference type="NCBI Taxonomy" id="1204385"/>
    <lineage>
        <taxon>Bacteria</taxon>
        <taxon>Bacillati</taxon>
        <taxon>Chloroflexota</taxon>
        <taxon>Caldilineae</taxon>
        <taxon>Caldilineales</taxon>
        <taxon>Caldilineaceae</taxon>
        <taxon>Litorilinea</taxon>
    </lineage>
</organism>
<dbReference type="InterPro" id="IPR002213">
    <property type="entry name" value="UDP_glucos_trans"/>
</dbReference>
<accession>A0A540VBR4</accession>
<gene>
    <name evidence="3" type="ORF">FKZ61_18215</name>
</gene>
<sequence length="416" mass="44763">MKLLFVSAQLAGHLDWGGYLPTALVLKHRQHQVLWASGPAIQPAVEAAGLPFHPLTETGWRWPPPPPIRPEELGQSPEERQWARQMRALDQWLEEERVAQATQELLALVEQFRPDVIVGEMFMAAAALAAERTQTPFVVAGWPAPAPGGPRTDAASPALAEAQARVQRLLDRFGVPGHNWTLQGAPAITSPHLHISYWSPGWFQGVSLGSQTRHVGGRVPWDPASGPPPPPADLPSPEDAPWVFITLGTSFNRDPNFFLAAAHAAVELGCLPLLAVGEPPQTPWVAQMRGRLPQTAVVRGRLDFRAVLPHVAAAIHHGGAGTTHALVIHGIPQIVVPHAGDQWRQAAGVMRTGVGLHIPAREVTIPRLVEGLAALLPDRSPYRERALACQAEFARLGGVPRAADLLEALGPAAGRP</sequence>
<dbReference type="InterPro" id="IPR010610">
    <property type="entry name" value="EryCIII-like_C"/>
</dbReference>